<feature type="compositionally biased region" description="Low complexity" evidence="1">
    <location>
        <begin position="57"/>
        <end position="67"/>
    </location>
</feature>
<evidence type="ECO:0000256" key="1">
    <source>
        <dbReference type="SAM" id="MobiDB-lite"/>
    </source>
</evidence>
<proteinExistence type="predicted"/>
<feature type="compositionally biased region" description="Polar residues" evidence="1">
    <location>
        <begin position="171"/>
        <end position="185"/>
    </location>
</feature>
<reference evidence="2 3" key="1">
    <citation type="submission" date="2016-07" db="EMBL/GenBank/DDBJ databases">
        <title>Pervasive Adenine N6-methylation of Active Genes in Fungi.</title>
        <authorList>
            <consortium name="DOE Joint Genome Institute"/>
            <person name="Mondo S.J."/>
            <person name="Dannebaum R.O."/>
            <person name="Kuo R.C."/>
            <person name="Labutti K."/>
            <person name="Haridas S."/>
            <person name="Kuo A."/>
            <person name="Salamov A."/>
            <person name="Ahrendt S.R."/>
            <person name="Lipzen A."/>
            <person name="Sullivan W."/>
            <person name="Andreopoulos W.B."/>
            <person name="Clum A."/>
            <person name="Lindquist E."/>
            <person name="Daum C."/>
            <person name="Ramamoorthy G.K."/>
            <person name="Gryganskyi A."/>
            <person name="Culley D."/>
            <person name="Magnuson J.K."/>
            <person name="James T.Y."/>
            <person name="O'Malley M.A."/>
            <person name="Stajich J.E."/>
            <person name="Spatafora J.W."/>
            <person name="Visel A."/>
            <person name="Grigoriev I.V."/>
        </authorList>
    </citation>
    <scope>NUCLEOTIDE SEQUENCE [LARGE SCALE GENOMIC DNA]</scope>
    <source>
        <strain evidence="2 3">NRRL 3116</strain>
    </source>
</reference>
<sequence>MSTTSSVMLSPRQPSQKQLQLLQSPEEGRQCVRYTFGYQESDQQPPLFNALPPSPTSPSIFSDSFPSPTSPRFPPSASSSSASLTPVRTTFSKDSSPKIVSTSLAVMHSPASMESIKAGVAAIKLAEAKANTATSTTPTITATTSLPSPSSPQEKEQRSAPVPVDVIPSIPTYQSSSKTLCSPNSGSGSTDPIWIPLSAPSLSISTVTQAPSSSLSPRPSLSSRPTSPASALSPIPAPGPVYLKRSPSTSSSSVYSSSSTSSPRSLSRCSSVSSSVSFSGSLDHRSMTRSGNNASPRSSPSPPSPSTSPSCDKPLLLAQIPSTRERRPSTAERAAFLSSAPVRSRGVAPARFKDMPPVPPVSISVATPSSLASNSLPSLSTLNSPQSSSSLSRSTSIKSPYSPLTFGGCLELEKRRCSDDTTRGHGVAPTVVATTLPSALYMKGVDHYDHPMTRSSYESNDRSSTETDVSRYRLGYGLKDPVVEDIDLSQTKNHNGSTTFIKALQNKRKNKTKKSFENDKVDEIKPEKIKKERKLCSAFSIFSFLMKK</sequence>
<feature type="compositionally biased region" description="Low complexity" evidence="1">
    <location>
        <begin position="374"/>
        <end position="396"/>
    </location>
</feature>
<name>A0A1Y2GJ04_9FUNG</name>
<feature type="region of interest" description="Disordered" evidence="1">
    <location>
        <begin position="130"/>
        <end position="185"/>
    </location>
</feature>
<accession>A0A1Y2GJ04</accession>
<feature type="compositionally biased region" description="Low complexity" evidence="1">
    <location>
        <begin position="75"/>
        <end position="86"/>
    </location>
</feature>
<gene>
    <name evidence="2" type="ORF">BCR41DRAFT_356091</name>
</gene>
<feature type="region of interest" description="Disordered" evidence="1">
    <location>
        <begin position="374"/>
        <end position="398"/>
    </location>
</feature>
<feature type="region of interest" description="Disordered" evidence="1">
    <location>
        <begin position="1"/>
        <end position="26"/>
    </location>
</feature>
<organism evidence="2 3">
    <name type="scientific">Lobosporangium transversale</name>
    <dbReference type="NCBI Taxonomy" id="64571"/>
    <lineage>
        <taxon>Eukaryota</taxon>
        <taxon>Fungi</taxon>
        <taxon>Fungi incertae sedis</taxon>
        <taxon>Mucoromycota</taxon>
        <taxon>Mortierellomycotina</taxon>
        <taxon>Mortierellomycetes</taxon>
        <taxon>Mortierellales</taxon>
        <taxon>Mortierellaceae</taxon>
        <taxon>Lobosporangium</taxon>
    </lineage>
</organism>
<comment type="caution">
    <text evidence="2">The sequence shown here is derived from an EMBL/GenBank/DDBJ whole genome shotgun (WGS) entry which is preliminary data.</text>
</comment>
<dbReference type="AlphaFoldDB" id="A0A1Y2GJ04"/>
<dbReference type="Proteomes" id="UP000193648">
    <property type="component" value="Unassembled WGS sequence"/>
</dbReference>
<dbReference type="GeneID" id="33566430"/>
<protein>
    <submittedName>
        <fullName evidence="2">Uncharacterized protein</fullName>
    </submittedName>
</protein>
<feature type="compositionally biased region" description="Low complexity" evidence="1">
    <location>
        <begin position="210"/>
        <end position="234"/>
    </location>
</feature>
<dbReference type="EMBL" id="MCFF01000025">
    <property type="protein sequence ID" value="ORZ12451.1"/>
    <property type="molecule type" value="Genomic_DNA"/>
</dbReference>
<keyword evidence="3" id="KW-1185">Reference proteome</keyword>
<dbReference type="OrthoDB" id="2436875at2759"/>
<feature type="region of interest" description="Disordered" evidence="1">
    <location>
        <begin position="41"/>
        <end position="95"/>
    </location>
</feature>
<evidence type="ECO:0000313" key="3">
    <source>
        <dbReference type="Proteomes" id="UP000193648"/>
    </source>
</evidence>
<feature type="compositionally biased region" description="Low complexity" evidence="1">
    <location>
        <begin position="245"/>
        <end position="281"/>
    </location>
</feature>
<feature type="compositionally biased region" description="Low complexity" evidence="1">
    <location>
        <begin position="9"/>
        <end position="25"/>
    </location>
</feature>
<feature type="region of interest" description="Disordered" evidence="1">
    <location>
        <begin position="208"/>
        <end position="314"/>
    </location>
</feature>
<feature type="compositionally biased region" description="Low complexity" evidence="1">
    <location>
        <begin position="132"/>
        <end position="152"/>
    </location>
</feature>
<dbReference type="RefSeq" id="XP_021880070.1">
    <property type="nucleotide sequence ID" value="XM_022024586.1"/>
</dbReference>
<evidence type="ECO:0000313" key="2">
    <source>
        <dbReference type="EMBL" id="ORZ12451.1"/>
    </source>
</evidence>
<dbReference type="InParanoid" id="A0A1Y2GJ04"/>